<dbReference type="InterPro" id="IPR031330">
    <property type="entry name" value="Gly_Hdrlase_35_cat"/>
</dbReference>
<evidence type="ECO:0000256" key="1">
    <source>
        <dbReference type="ARBA" id="ARBA00009809"/>
    </source>
</evidence>
<dbReference type="PRINTS" id="PR00742">
    <property type="entry name" value="GLHYDRLASE35"/>
</dbReference>
<proteinExistence type="inferred from homology"/>
<dbReference type="InterPro" id="IPR017853">
    <property type="entry name" value="GH"/>
</dbReference>
<keyword evidence="3" id="KW-0378">Hydrolase</keyword>
<dbReference type="Pfam" id="PF01301">
    <property type="entry name" value="Glyco_hydro_35"/>
    <property type="match status" value="1"/>
</dbReference>
<dbReference type="GO" id="GO:0004553">
    <property type="term" value="F:hydrolase activity, hydrolyzing O-glycosyl compounds"/>
    <property type="evidence" value="ECO:0007669"/>
    <property type="project" value="InterPro"/>
</dbReference>
<dbReference type="AlphaFoldDB" id="A0AAN6P1P8"/>
<evidence type="ECO:0000259" key="2">
    <source>
        <dbReference type="Pfam" id="PF01301"/>
    </source>
</evidence>
<name>A0AAN6P1P8_9PEZI</name>
<gene>
    <name evidence="3" type="ORF">QBC32DRAFT_337596</name>
</gene>
<feature type="domain" description="Glycoside hydrolase 35 catalytic" evidence="2">
    <location>
        <begin position="1"/>
        <end position="200"/>
    </location>
</feature>
<comment type="similarity">
    <text evidence="1">Belongs to the glycosyl hydrolase 35 family.</text>
</comment>
<dbReference type="SUPFAM" id="SSF51445">
    <property type="entry name" value="(Trans)glycosidases"/>
    <property type="match status" value="1"/>
</dbReference>
<protein>
    <submittedName>
        <fullName evidence="3">Glycoside hydrolase</fullName>
    </submittedName>
</protein>
<dbReference type="EMBL" id="MU859097">
    <property type="protein sequence ID" value="KAK3953952.1"/>
    <property type="molecule type" value="Genomic_DNA"/>
</dbReference>
<evidence type="ECO:0000313" key="4">
    <source>
        <dbReference type="Proteomes" id="UP001303222"/>
    </source>
</evidence>
<dbReference type="Proteomes" id="UP001303222">
    <property type="component" value="Unassembled WGS sequence"/>
</dbReference>
<reference evidence="3" key="2">
    <citation type="submission" date="2023-06" db="EMBL/GenBank/DDBJ databases">
        <authorList>
            <consortium name="Lawrence Berkeley National Laboratory"/>
            <person name="Mondo S.J."/>
            <person name="Hensen N."/>
            <person name="Bonometti L."/>
            <person name="Westerberg I."/>
            <person name="Brannstrom I.O."/>
            <person name="Guillou S."/>
            <person name="Cros-Aarteil S."/>
            <person name="Calhoun S."/>
            <person name="Haridas S."/>
            <person name="Kuo A."/>
            <person name="Pangilinan J."/>
            <person name="Riley R."/>
            <person name="Labutti K."/>
            <person name="Andreopoulos B."/>
            <person name="Lipzen A."/>
            <person name="Chen C."/>
            <person name="Yanf M."/>
            <person name="Daum C."/>
            <person name="Ng V."/>
            <person name="Clum A."/>
            <person name="Steindorff A."/>
            <person name="Ohm R."/>
            <person name="Martin F."/>
            <person name="Silar P."/>
            <person name="Natvig D."/>
            <person name="Lalanne C."/>
            <person name="Gautier V."/>
            <person name="Ament-Velasquez S.L."/>
            <person name="Kruys A."/>
            <person name="Hutchinson M.I."/>
            <person name="Powell A.J."/>
            <person name="Barry K."/>
            <person name="Miller A.N."/>
            <person name="Grigoriev I.V."/>
            <person name="Debuchy R."/>
            <person name="Gladieux P."/>
            <person name="Thoren M.H."/>
            <person name="Johannesson H."/>
        </authorList>
    </citation>
    <scope>NUCLEOTIDE SEQUENCE</scope>
    <source>
        <strain evidence="3">CBS 626.80</strain>
    </source>
</reference>
<dbReference type="Gene3D" id="3.20.20.80">
    <property type="entry name" value="Glycosidases"/>
    <property type="match status" value="1"/>
</dbReference>
<keyword evidence="4" id="KW-1185">Reference proteome</keyword>
<reference evidence="3" key="1">
    <citation type="journal article" date="2023" name="Mol. Phylogenet. Evol.">
        <title>Genome-scale phylogeny and comparative genomics of the fungal order Sordariales.</title>
        <authorList>
            <person name="Hensen N."/>
            <person name="Bonometti L."/>
            <person name="Westerberg I."/>
            <person name="Brannstrom I.O."/>
            <person name="Guillou S."/>
            <person name="Cros-Aarteil S."/>
            <person name="Calhoun S."/>
            <person name="Haridas S."/>
            <person name="Kuo A."/>
            <person name="Mondo S."/>
            <person name="Pangilinan J."/>
            <person name="Riley R."/>
            <person name="LaButti K."/>
            <person name="Andreopoulos B."/>
            <person name="Lipzen A."/>
            <person name="Chen C."/>
            <person name="Yan M."/>
            <person name="Daum C."/>
            <person name="Ng V."/>
            <person name="Clum A."/>
            <person name="Steindorff A."/>
            <person name="Ohm R.A."/>
            <person name="Martin F."/>
            <person name="Silar P."/>
            <person name="Natvig D.O."/>
            <person name="Lalanne C."/>
            <person name="Gautier V."/>
            <person name="Ament-Velasquez S.L."/>
            <person name="Kruys A."/>
            <person name="Hutchinson M.I."/>
            <person name="Powell A.J."/>
            <person name="Barry K."/>
            <person name="Miller A.N."/>
            <person name="Grigoriev I.V."/>
            <person name="Debuchy R."/>
            <person name="Gladieux P."/>
            <person name="Hiltunen Thoren M."/>
            <person name="Johannesson H."/>
        </authorList>
    </citation>
    <scope>NUCLEOTIDE SEQUENCE</scope>
    <source>
        <strain evidence="3">CBS 626.80</strain>
    </source>
</reference>
<accession>A0AAN6P1P8</accession>
<comment type="caution">
    <text evidence="3">The sequence shown here is derived from an EMBL/GenBank/DDBJ whole genome shotgun (WGS) entry which is preliminary data.</text>
</comment>
<dbReference type="PANTHER" id="PTHR23421">
    <property type="entry name" value="BETA-GALACTOSIDASE RELATED"/>
    <property type="match status" value="1"/>
</dbReference>
<dbReference type="GO" id="GO:0005975">
    <property type="term" value="P:carbohydrate metabolic process"/>
    <property type="evidence" value="ECO:0007669"/>
    <property type="project" value="InterPro"/>
</dbReference>
<dbReference type="InterPro" id="IPR001944">
    <property type="entry name" value="Glycoside_Hdrlase_35"/>
</dbReference>
<evidence type="ECO:0000313" key="3">
    <source>
        <dbReference type="EMBL" id="KAK3953952.1"/>
    </source>
</evidence>
<sequence length="235" mass="26346">MHPFRLPVPELWEDVLQKVKAMGMRMISIYTHWGFHAQTPDQVDFDTGAHNLTRFFEMAKEVGLYVLVRPGPYINGELNAGGLALWSTTGAYGELRSNGSAFTEAWTPYQTGMAKLVKPFQLTEGGAVIMYQLENEYGEQWKNVEAKIPNPKAVSYMEKLKENAIENGIVVPSVHNAPNANGRPWSKDYDTVDAGGGAKVDVELVTRYAVESSCESRFDVKYLQPGWTECRLEYA</sequence>
<organism evidence="3 4">
    <name type="scientific">Pseudoneurospora amorphoporcata</name>
    <dbReference type="NCBI Taxonomy" id="241081"/>
    <lineage>
        <taxon>Eukaryota</taxon>
        <taxon>Fungi</taxon>
        <taxon>Dikarya</taxon>
        <taxon>Ascomycota</taxon>
        <taxon>Pezizomycotina</taxon>
        <taxon>Sordariomycetes</taxon>
        <taxon>Sordariomycetidae</taxon>
        <taxon>Sordariales</taxon>
        <taxon>Sordariaceae</taxon>
        <taxon>Pseudoneurospora</taxon>
    </lineage>
</organism>